<evidence type="ECO:0000259" key="2">
    <source>
        <dbReference type="Pfam" id="PF05305"/>
    </source>
</evidence>
<feature type="domain" description="DUF732" evidence="2">
    <location>
        <begin position="69"/>
        <end position="139"/>
    </location>
</feature>
<dbReference type="EMBL" id="JAPJDO010000040">
    <property type="protein sequence ID" value="MCX2940448.1"/>
    <property type="molecule type" value="Genomic_DNA"/>
</dbReference>
<feature type="signal peptide" evidence="1">
    <location>
        <begin position="1"/>
        <end position="25"/>
    </location>
</feature>
<keyword evidence="1" id="KW-0732">Signal</keyword>
<evidence type="ECO:0000313" key="3">
    <source>
        <dbReference type="EMBL" id="MCX2940448.1"/>
    </source>
</evidence>
<gene>
    <name evidence="3" type="ORF">ORI27_27520</name>
</gene>
<comment type="caution">
    <text evidence="3">The sequence shown here is derived from an EMBL/GenBank/DDBJ whole genome shotgun (WGS) entry which is preliminary data.</text>
</comment>
<organism evidence="3 4">
    <name type="scientific">Mycobacterium pinniadriaticum</name>
    <dbReference type="NCBI Taxonomy" id="2994102"/>
    <lineage>
        <taxon>Bacteria</taxon>
        <taxon>Bacillati</taxon>
        <taxon>Actinomycetota</taxon>
        <taxon>Actinomycetes</taxon>
        <taxon>Mycobacteriales</taxon>
        <taxon>Mycobacteriaceae</taxon>
        <taxon>Mycobacterium</taxon>
    </lineage>
</organism>
<dbReference type="Pfam" id="PF05305">
    <property type="entry name" value="DUF732"/>
    <property type="match status" value="1"/>
</dbReference>
<protein>
    <submittedName>
        <fullName evidence="3">DUF732 domain-containing protein</fullName>
    </submittedName>
</protein>
<reference evidence="3 4" key="1">
    <citation type="submission" date="2022-11" db="EMBL/GenBank/DDBJ databases">
        <title>Mycobacterium sp. nov.</title>
        <authorList>
            <person name="Papic B."/>
            <person name="Spicic S."/>
            <person name="Duvnjak S."/>
        </authorList>
    </citation>
    <scope>NUCLEOTIDE SEQUENCE [LARGE SCALE GENOMIC DNA]</scope>
    <source>
        <strain evidence="3 4">CVI_P4</strain>
    </source>
</reference>
<sequence length="139" mass="14491">MDSGERMKRVGLAGAAALAAAAGLAAPTAALPSPSPEPPRIPFSADTKVAHTMSPPAPPAPTLVLTDFDRYFLAKMQSEGWVITDVAAFVNNARTVCVMFRAGADPTYVNNQLVMNAGLSMSDALMFSSGAMLTYPDCP</sequence>
<dbReference type="RefSeq" id="WP_266000320.1">
    <property type="nucleotide sequence ID" value="NZ_JAPJDN010000040.1"/>
</dbReference>
<evidence type="ECO:0000313" key="4">
    <source>
        <dbReference type="Proteomes" id="UP001300745"/>
    </source>
</evidence>
<proteinExistence type="predicted"/>
<keyword evidence="4" id="KW-1185">Reference proteome</keyword>
<dbReference type="Proteomes" id="UP001300745">
    <property type="component" value="Unassembled WGS sequence"/>
</dbReference>
<evidence type="ECO:0000256" key="1">
    <source>
        <dbReference type="SAM" id="SignalP"/>
    </source>
</evidence>
<name>A0ABT3SLX3_9MYCO</name>
<accession>A0ABT3SLX3</accession>
<feature type="chain" id="PRO_5046742724" evidence="1">
    <location>
        <begin position="26"/>
        <end position="139"/>
    </location>
</feature>
<dbReference type="InterPro" id="IPR007969">
    <property type="entry name" value="DUF732"/>
</dbReference>